<dbReference type="Proteomes" id="UP000694863">
    <property type="component" value="Unplaced"/>
</dbReference>
<dbReference type="PANTHER" id="PTHR15893">
    <property type="entry name" value="RIBOSOMAL PROTEIN L27"/>
    <property type="match status" value="1"/>
</dbReference>
<accession>A0ABM0ZRH2</accession>
<sequence>MVFILFFPPFVSLPPSTLFSPLPPTLPSGYTTDTIRNELFPWRRPMTSGHSLKINTLVACLLPLICPLPPLPPRSKWAIEAKKEHLGREPVSEVCFCSPSALTALLSPLQAPALAVRYASKKTGGSSKNLGGKSPGKHFGIKKMEGHYVHAGNILGTQRKFRWHPGAHVGLGKRKCLYALEDGIVHYTKDVYVPSPNNAEAMDLVTRLPKGAVLYKTFVHVLPTKPEGTFKLVAML</sequence>
<keyword evidence="3" id="KW-0687">Ribonucleoprotein</keyword>
<evidence type="ECO:0000256" key="1">
    <source>
        <dbReference type="ARBA" id="ARBA00010797"/>
    </source>
</evidence>
<dbReference type="SUPFAM" id="SSF110324">
    <property type="entry name" value="Ribosomal L27 protein-like"/>
    <property type="match status" value="1"/>
</dbReference>
<dbReference type="Gene3D" id="2.40.50.100">
    <property type="match status" value="1"/>
</dbReference>
<name>A0ABM0ZRH2_ECHTE</name>
<dbReference type="PRINTS" id="PR00063">
    <property type="entry name" value="RIBOSOMALL27"/>
</dbReference>
<evidence type="ECO:0000313" key="4">
    <source>
        <dbReference type="Proteomes" id="UP000694863"/>
    </source>
</evidence>
<organism evidence="4 5">
    <name type="scientific">Echinops telfairi</name>
    <name type="common">Lesser hedgehog tenrec</name>
    <dbReference type="NCBI Taxonomy" id="9371"/>
    <lineage>
        <taxon>Eukaryota</taxon>
        <taxon>Metazoa</taxon>
        <taxon>Chordata</taxon>
        <taxon>Craniata</taxon>
        <taxon>Vertebrata</taxon>
        <taxon>Euteleostomi</taxon>
        <taxon>Mammalia</taxon>
        <taxon>Eutheria</taxon>
        <taxon>Afrotheria</taxon>
        <taxon>Tenrecidae</taxon>
        <taxon>Tenrecinae</taxon>
        <taxon>Echinops</taxon>
    </lineage>
</organism>
<keyword evidence="2 5" id="KW-0689">Ribosomal protein</keyword>
<comment type="similarity">
    <text evidence="1">Belongs to the bacterial ribosomal protein bL27 family.</text>
</comment>
<dbReference type="Pfam" id="PF01016">
    <property type="entry name" value="Ribosomal_L27"/>
    <property type="match status" value="1"/>
</dbReference>
<evidence type="ECO:0000313" key="5">
    <source>
        <dbReference type="RefSeq" id="XP_012861222.2"/>
    </source>
</evidence>
<dbReference type="PANTHER" id="PTHR15893:SF0">
    <property type="entry name" value="LARGE RIBOSOMAL SUBUNIT PROTEIN BL27M"/>
    <property type="match status" value="1"/>
</dbReference>
<reference evidence="5" key="1">
    <citation type="submission" date="2025-08" db="UniProtKB">
        <authorList>
            <consortium name="RefSeq"/>
        </authorList>
    </citation>
    <scope>IDENTIFICATION</scope>
</reference>
<dbReference type="GeneID" id="101660469"/>
<dbReference type="RefSeq" id="XP_012861222.2">
    <property type="nucleotide sequence ID" value="XM_013005768.2"/>
</dbReference>
<dbReference type="GO" id="GO:0005840">
    <property type="term" value="C:ribosome"/>
    <property type="evidence" value="ECO:0007669"/>
    <property type="project" value="UniProtKB-KW"/>
</dbReference>
<dbReference type="InterPro" id="IPR001684">
    <property type="entry name" value="Ribosomal_bL27"/>
</dbReference>
<gene>
    <name evidence="5" type="primary">MRPL27</name>
</gene>
<proteinExistence type="inferred from homology"/>
<evidence type="ECO:0000256" key="3">
    <source>
        <dbReference type="ARBA" id="ARBA00023274"/>
    </source>
</evidence>
<evidence type="ECO:0000256" key="2">
    <source>
        <dbReference type="ARBA" id="ARBA00022980"/>
    </source>
</evidence>
<protein>
    <submittedName>
        <fullName evidence="5">39S ribosomal protein L27, mitochondrial</fullName>
    </submittedName>
</protein>
<keyword evidence="4" id="KW-1185">Reference proteome</keyword>